<keyword evidence="5 6" id="KW-0949">S-adenosyl-L-methionine</keyword>
<dbReference type="AlphaFoldDB" id="W0DXU0"/>
<dbReference type="PIRSF" id="PIRSF004486">
    <property type="entry name" value="MraW"/>
    <property type="match status" value="1"/>
</dbReference>
<reference evidence="7 8" key="1">
    <citation type="submission" date="2013-12" db="EMBL/GenBank/DDBJ databases">
        <authorList>
            <consortium name="DOE Joint Genome Institute"/>
            <person name="Kappler U."/>
            <person name="Huntemann M."/>
            <person name="Han J."/>
            <person name="Chen A."/>
            <person name="Kyrpides N."/>
            <person name="Mavromatis K."/>
            <person name="Markowitz V."/>
            <person name="Palaniappan K."/>
            <person name="Ivanova N."/>
            <person name="Schaumberg A."/>
            <person name="Pati A."/>
            <person name="Liolios K."/>
            <person name="Nordberg H.P."/>
            <person name="Cantor M.N."/>
            <person name="Hua S.X."/>
            <person name="Woyke T."/>
        </authorList>
    </citation>
    <scope>NUCLEOTIDE SEQUENCE [LARGE SCALE GENOMIC DNA]</scope>
    <source>
        <strain evidence="8">AL2</strain>
    </source>
</reference>
<dbReference type="Proteomes" id="UP000005380">
    <property type="component" value="Chromosome"/>
</dbReference>
<dbReference type="InterPro" id="IPR029063">
    <property type="entry name" value="SAM-dependent_MTases_sf"/>
</dbReference>
<dbReference type="SUPFAM" id="SSF53335">
    <property type="entry name" value="S-adenosyl-L-methionine-dependent methyltransferases"/>
    <property type="match status" value="1"/>
</dbReference>
<feature type="binding site" evidence="6">
    <location>
        <position position="80"/>
    </location>
    <ligand>
        <name>S-adenosyl-L-methionine</name>
        <dbReference type="ChEBI" id="CHEBI:59789"/>
    </ligand>
</feature>
<dbReference type="GO" id="GO:0005737">
    <property type="term" value="C:cytoplasm"/>
    <property type="evidence" value="ECO:0007669"/>
    <property type="project" value="UniProtKB-SubCell"/>
</dbReference>
<dbReference type="InterPro" id="IPR023397">
    <property type="entry name" value="SAM-dep_MeTrfase_MraW_recog"/>
</dbReference>
<dbReference type="RefSeq" id="WP_006460972.1">
    <property type="nucleotide sequence ID" value="NZ_CP007030.1"/>
</dbReference>
<comment type="function">
    <text evidence="6">Specifically methylates the N4 position of cytidine in position 1402 (C1402) of 16S rRNA.</text>
</comment>
<feature type="binding site" evidence="6">
    <location>
        <position position="109"/>
    </location>
    <ligand>
        <name>S-adenosyl-L-methionine</name>
        <dbReference type="ChEBI" id="CHEBI:59789"/>
    </ligand>
</feature>
<dbReference type="OrthoDB" id="9806637at2"/>
<name>W0DXU0_9GAMM</name>
<dbReference type="HAMAP" id="MF_01007">
    <property type="entry name" value="16SrRNA_methyltr_H"/>
    <property type="match status" value="1"/>
</dbReference>
<gene>
    <name evidence="6" type="primary">rsmH</name>
    <name evidence="7" type="ORF">THIAE_08555</name>
</gene>
<comment type="subcellular location">
    <subcellularLocation>
        <location evidence="6">Cytoplasm</location>
    </subcellularLocation>
</comment>
<proteinExistence type="inferred from homology"/>
<evidence type="ECO:0000256" key="5">
    <source>
        <dbReference type="ARBA" id="ARBA00022691"/>
    </source>
</evidence>
<keyword evidence="4 6" id="KW-0808">Transferase</keyword>
<dbReference type="InParanoid" id="W0DXU0"/>
<keyword evidence="2 6" id="KW-0698">rRNA processing</keyword>
<evidence type="ECO:0000256" key="3">
    <source>
        <dbReference type="ARBA" id="ARBA00022603"/>
    </source>
</evidence>
<dbReference type="PANTHER" id="PTHR11265">
    <property type="entry name" value="S-ADENOSYL-METHYLTRANSFERASE MRAW"/>
    <property type="match status" value="1"/>
</dbReference>
<evidence type="ECO:0000256" key="6">
    <source>
        <dbReference type="HAMAP-Rule" id="MF_01007"/>
    </source>
</evidence>
<dbReference type="Pfam" id="PF01795">
    <property type="entry name" value="Methyltransf_5"/>
    <property type="match status" value="1"/>
</dbReference>
<sequence length="309" mass="33896">MSEASSHYSVLLSESLVGLAIKPDGFYVDGTFGRGGHSRALLAQLGPMGRLVAFDQDPEAVAYAKASIDDPRFEIVYSSFADLLSVADRAGWTGKVDGILLDLGVSSPQLDEAERGFSFMREGPLDMRMNPAVGLSAKDWLIAVEEEQLARVLKHFGEERFAYKIARAVSHDAKAGLLNTTKDLAELVARVVPKKDKHKHPATRTFQAIRIAVNGELDALKQVLDASLAVLAPQGRLSVISFHSLEDRIVKQFMRDQSQVKDLFPDLPVLVATTEARLKRIGKAIFPSEQECSQNVRSRSAVLRVAEKI</sequence>
<dbReference type="GO" id="GO:0070475">
    <property type="term" value="P:rRNA base methylation"/>
    <property type="evidence" value="ECO:0007669"/>
    <property type="project" value="UniProtKB-UniRule"/>
</dbReference>
<organism evidence="7 8">
    <name type="scientific">Thiomicrospira aerophila AL3</name>
    <dbReference type="NCBI Taxonomy" id="717772"/>
    <lineage>
        <taxon>Bacteria</taxon>
        <taxon>Pseudomonadati</taxon>
        <taxon>Pseudomonadota</taxon>
        <taxon>Gammaproteobacteria</taxon>
        <taxon>Thiotrichales</taxon>
        <taxon>Piscirickettsiaceae</taxon>
        <taxon>Thiomicrospira</taxon>
    </lineage>
</organism>
<feature type="binding site" evidence="6">
    <location>
        <position position="55"/>
    </location>
    <ligand>
        <name>S-adenosyl-L-methionine</name>
        <dbReference type="ChEBI" id="CHEBI:59789"/>
    </ligand>
</feature>
<evidence type="ECO:0000313" key="7">
    <source>
        <dbReference type="EMBL" id="AHF01799.1"/>
    </source>
</evidence>
<comment type="catalytic activity">
    <reaction evidence="6">
        <text>cytidine(1402) in 16S rRNA + S-adenosyl-L-methionine = N(4)-methylcytidine(1402) in 16S rRNA + S-adenosyl-L-homocysteine + H(+)</text>
        <dbReference type="Rhea" id="RHEA:42928"/>
        <dbReference type="Rhea" id="RHEA-COMP:10286"/>
        <dbReference type="Rhea" id="RHEA-COMP:10287"/>
        <dbReference type="ChEBI" id="CHEBI:15378"/>
        <dbReference type="ChEBI" id="CHEBI:57856"/>
        <dbReference type="ChEBI" id="CHEBI:59789"/>
        <dbReference type="ChEBI" id="CHEBI:74506"/>
        <dbReference type="ChEBI" id="CHEBI:82748"/>
        <dbReference type="EC" id="2.1.1.199"/>
    </reaction>
</comment>
<dbReference type="PANTHER" id="PTHR11265:SF0">
    <property type="entry name" value="12S RRNA N4-METHYLCYTIDINE METHYLTRANSFERASE"/>
    <property type="match status" value="1"/>
</dbReference>
<dbReference type="NCBIfam" id="TIGR00006">
    <property type="entry name" value="16S rRNA (cytosine(1402)-N(4))-methyltransferase RsmH"/>
    <property type="match status" value="1"/>
</dbReference>
<dbReference type="STRING" id="717772.THIAE_08555"/>
<feature type="binding site" evidence="6">
    <location>
        <position position="102"/>
    </location>
    <ligand>
        <name>S-adenosyl-L-methionine</name>
        <dbReference type="ChEBI" id="CHEBI:59789"/>
    </ligand>
</feature>
<keyword evidence="6" id="KW-0963">Cytoplasm</keyword>
<dbReference type="InterPro" id="IPR002903">
    <property type="entry name" value="RsmH"/>
</dbReference>
<dbReference type="SUPFAM" id="SSF81799">
    <property type="entry name" value="Putative methyltransferase TM0872, insert domain"/>
    <property type="match status" value="1"/>
</dbReference>
<dbReference type="eggNOG" id="COG0275">
    <property type="taxonomic scope" value="Bacteria"/>
</dbReference>
<comment type="similarity">
    <text evidence="1 6">Belongs to the methyltransferase superfamily. RsmH family.</text>
</comment>
<keyword evidence="8" id="KW-1185">Reference proteome</keyword>
<evidence type="ECO:0000313" key="8">
    <source>
        <dbReference type="Proteomes" id="UP000005380"/>
    </source>
</evidence>
<evidence type="ECO:0000256" key="2">
    <source>
        <dbReference type="ARBA" id="ARBA00022552"/>
    </source>
</evidence>
<keyword evidence="3 6" id="KW-0489">Methyltransferase</keyword>
<protein>
    <recommendedName>
        <fullName evidence="6">Ribosomal RNA small subunit methyltransferase H</fullName>
        <ecNumber evidence="6">2.1.1.199</ecNumber>
    </recommendedName>
    <alternativeName>
        <fullName evidence="6">16S rRNA m(4)C1402 methyltransferase</fullName>
    </alternativeName>
    <alternativeName>
        <fullName evidence="6">rRNA (cytosine-N(4)-)-methyltransferase RsmH</fullName>
    </alternativeName>
</protein>
<dbReference type="FunCoup" id="W0DXU0">
    <property type="interactions" value="546"/>
</dbReference>
<dbReference type="GO" id="GO:0071424">
    <property type="term" value="F:rRNA (cytosine-N4-)-methyltransferase activity"/>
    <property type="evidence" value="ECO:0007669"/>
    <property type="project" value="UniProtKB-UniRule"/>
</dbReference>
<dbReference type="EMBL" id="CP007030">
    <property type="protein sequence ID" value="AHF01799.1"/>
    <property type="molecule type" value="Genomic_DNA"/>
</dbReference>
<feature type="binding site" evidence="6">
    <location>
        <begin position="35"/>
        <end position="37"/>
    </location>
    <ligand>
        <name>S-adenosyl-L-methionine</name>
        <dbReference type="ChEBI" id="CHEBI:59789"/>
    </ligand>
</feature>
<dbReference type="EC" id="2.1.1.199" evidence="6"/>
<dbReference type="KEGG" id="tao:THIAE_08555"/>
<dbReference type="HOGENOM" id="CLU_038422_2_0_6"/>
<dbReference type="Gene3D" id="3.40.50.150">
    <property type="entry name" value="Vaccinia Virus protein VP39"/>
    <property type="match status" value="1"/>
</dbReference>
<dbReference type="Gene3D" id="1.10.150.170">
    <property type="entry name" value="Putative methyltransferase TM0872, insert domain"/>
    <property type="match status" value="1"/>
</dbReference>
<evidence type="ECO:0000256" key="4">
    <source>
        <dbReference type="ARBA" id="ARBA00022679"/>
    </source>
</evidence>
<evidence type="ECO:0000256" key="1">
    <source>
        <dbReference type="ARBA" id="ARBA00010396"/>
    </source>
</evidence>
<accession>W0DXU0</accession>